<gene>
    <name evidence="2" type="ORF">VNO78_16018</name>
</gene>
<keyword evidence="1" id="KW-0472">Membrane</keyword>
<feature type="transmembrane region" description="Helical" evidence="1">
    <location>
        <begin position="57"/>
        <end position="81"/>
    </location>
</feature>
<sequence length="115" mass="14031">MMILLFLFPMHRDEVFWEFVFSLAHNCVICVAKWRLWRMRKAYKGFLFLSFKLERHVSAIQVVELVSEEFLCFITLLFLFFMNRAEDFLITNVPDWLILLIFLYSNQGLYFELQE</sequence>
<proteinExistence type="predicted"/>
<keyword evidence="1" id="KW-0812">Transmembrane</keyword>
<dbReference type="AlphaFoldDB" id="A0AAN9XKA6"/>
<protein>
    <submittedName>
        <fullName evidence="2">Uncharacterized protein</fullName>
    </submittedName>
</protein>
<keyword evidence="1" id="KW-1133">Transmembrane helix</keyword>
<keyword evidence="3" id="KW-1185">Reference proteome</keyword>
<reference evidence="2 3" key="1">
    <citation type="submission" date="2024-01" db="EMBL/GenBank/DDBJ databases">
        <title>The genomes of 5 underutilized Papilionoideae crops provide insights into root nodulation and disease resistanc.</title>
        <authorList>
            <person name="Jiang F."/>
        </authorList>
    </citation>
    <scope>NUCLEOTIDE SEQUENCE [LARGE SCALE GENOMIC DNA]</scope>
    <source>
        <strain evidence="2">DUOXIRENSHENG_FW03</strain>
        <tissue evidence="2">Leaves</tissue>
    </source>
</reference>
<evidence type="ECO:0000313" key="3">
    <source>
        <dbReference type="Proteomes" id="UP001386955"/>
    </source>
</evidence>
<feature type="transmembrane region" description="Helical" evidence="1">
    <location>
        <begin position="15"/>
        <end position="36"/>
    </location>
</feature>
<dbReference type="EMBL" id="JAYMYS010000004">
    <property type="protein sequence ID" value="KAK7395459.1"/>
    <property type="molecule type" value="Genomic_DNA"/>
</dbReference>
<comment type="caution">
    <text evidence="2">The sequence shown here is derived from an EMBL/GenBank/DDBJ whole genome shotgun (WGS) entry which is preliminary data.</text>
</comment>
<evidence type="ECO:0000313" key="2">
    <source>
        <dbReference type="EMBL" id="KAK7395459.1"/>
    </source>
</evidence>
<evidence type="ECO:0000256" key="1">
    <source>
        <dbReference type="SAM" id="Phobius"/>
    </source>
</evidence>
<feature type="transmembrane region" description="Helical" evidence="1">
    <location>
        <begin position="93"/>
        <end position="111"/>
    </location>
</feature>
<dbReference type="Proteomes" id="UP001386955">
    <property type="component" value="Unassembled WGS sequence"/>
</dbReference>
<name>A0AAN9XKA6_PSOTE</name>
<accession>A0AAN9XKA6</accession>
<organism evidence="2 3">
    <name type="scientific">Psophocarpus tetragonolobus</name>
    <name type="common">Winged bean</name>
    <name type="synonym">Dolichos tetragonolobus</name>
    <dbReference type="NCBI Taxonomy" id="3891"/>
    <lineage>
        <taxon>Eukaryota</taxon>
        <taxon>Viridiplantae</taxon>
        <taxon>Streptophyta</taxon>
        <taxon>Embryophyta</taxon>
        <taxon>Tracheophyta</taxon>
        <taxon>Spermatophyta</taxon>
        <taxon>Magnoliopsida</taxon>
        <taxon>eudicotyledons</taxon>
        <taxon>Gunneridae</taxon>
        <taxon>Pentapetalae</taxon>
        <taxon>rosids</taxon>
        <taxon>fabids</taxon>
        <taxon>Fabales</taxon>
        <taxon>Fabaceae</taxon>
        <taxon>Papilionoideae</taxon>
        <taxon>50 kb inversion clade</taxon>
        <taxon>NPAAA clade</taxon>
        <taxon>indigoferoid/millettioid clade</taxon>
        <taxon>Phaseoleae</taxon>
        <taxon>Psophocarpus</taxon>
    </lineage>
</organism>